<protein>
    <submittedName>
        <fullName evidence="3">DUF6049 family protein</fullName>
    </submittedName>
</protein>
<dbReference type="Proteomes" id="UP001528912">
    <property type="component" value="Unassembled WGS sequence"/>
</dbReference>
<organism evidence="3 4">
    <name type="scientific">Luteipulveratus flavus</name>
    <dbReference type="NCBI Taxonomy" id="3031728"/>
    <lineage>
        <taxon>Bacteria</taxon>
        <taxon>Bacillati</taxon>
        <taxon>Actinomycetota</taxon>
        <taxon>Actinomycetes</taxon>
        <taxon>Micrococcales</taxon>
        <taxon>Dermacoccaceae</taxon>
        <taxon>Luteipulveratus</taxon>
    </lineage>
</organism>
<feature type="compositionally biased region" description="Low complexity" evidence="1">
    <location>
        <begin position="262"/>
        <end position="358"/>
    </location>
</feature>
<accession>A0ABT6C4I6</accession>
<dbReference type="RefSeq" id="WP_277191500.1">
    <property type="nucleotide sequence ID" value="NZ_JAROAV010000023.1"/>
</dbReference>
<reference evidence="3 4" key="1">
    <citation type="submission" date="2023-03" db="EMBL/GenBank/DDBJ databases">
        <title>YIM 133296 draft genome.</title>
        <authorList>
            <person name="Xiong L."/>
        </authorList>
    </citation>
    <scope>NUCLEOTIDE SEQUENCE [LARGE SCALE GENOMIC DNA]</scope>
    <source>
        <strain evidence="3 4">YIM 133296</strain>
    </source>
</reference>
<feature type="region of interest" description="Disordered" evidence="1">
    <location>
        <begin position="563"/>
        <end position="584"/>
    </location>
</feature>
<evidence type="ECO:0000256" key="1">
    <source>
        <dbReference type="SAM" id="MobiDB-lite"/>
    </source>
</evidence>
<gene>
    <name evidence="3" type="ORF">P4R38_06385</name>
</gene>
<name>A0ABT6C4I6_9MICO</name>
<sequence>MRAQPSAARSSHRTPSSILGARGPVVALLAVLLAVLPVLAVGPRPAGALAQTATAAPAQNRSATIALADPTPRVLRQGSSLVLRGTVRNTGTTTIARPVVHLGIVDGPLDTRDQVDRWARSSEGFDEPTRVGTGTVTELAPGAQAPFTITVPADRLRYRYYIASLPATLTVTEGTTLTAAATRGVARTYLEWTAATIPQPVRTGWIVPLTLPADPDLFGPTGDTRTAAWNRAIGPGSAVARTLDALQGQPVTWLVDPTMLEPPGAVDPAVPAPESTPSTTTTTTPSSTSTTSSPTPTPTPSATASSSTGSSSRPASTPSATPGAGTPTGTAPSESAPTSSSTTSSSSSQSPQPSTPATVESLAADLRTRLQQVRAGQPVWFLPYGDPDLTALASAGGAEAVREHLDRPLSADLRQIGTTMPMWAASEVTPSSLAGLSRTWRQTTGSLPVTFLSTRELTGDQHRPTTSAGRRLVNGAPVLVYDEPLSFFAGAGGGDPGLRTQRFLAETLAIYQQQPQAQRSLLMLAPRTGQASPAQLARVITAARSVPWLRPITSTALVQQARTAQPSARLARRTTPFPATPPASPVDPAALTLVGRNREIAGALDTILVDSADVIAGWDRSLSEMGSTRWRGRGAAYGTTLRTTSDALDSLTTQVAVRPSTVNFFANSGMLSITVVNNLARPVRDVQLVVTPRKGLLWVKRQPAPLSLPAGGRTTVRVPVQAVAAGTAPVDVALSTPGGEPLGLVRGEPVKLKVNVRPTATWIYWVLGIVAGLIFVVGLFRSVRKGPRAETAMPLPDDVPEPIEGDDD</sequence>
<evidence type="ECO:0000313" key="4">
    <source>
        <dbReference type="Proteomes" id="UP001528912"/>
    </source>
</evidence>
<evidence type="ECO:0000256" key="2">
    <source>
        <dbReference type="SAM" id="Phobius"/>
    </source>
</evidence>
<dbReference type="InterPro" id="IPR046112">
    <property type="entry name" value="DUF6049"/>
</dbReference>
<proteinExistence type="predicted"/>
<keyword evidence="4" id="KW-1185">Reference proteome</keyword>
<feature type="region of interest" description="Disordered" evidence="1">
    <location>
        <begin position="789"/>
        <end position="808"/>
    </location>
</feature>
<feature type="compositionally biased region" description="Acidic residues" evidence="1">
    <location>
        <begin position="798"/>
        <end position="808"/>
    </location>
</feature>
<dbReference type="EMBL" id="JAROAV010000023">
    <property type="protein sequence ID" value="MDF8263866.1"/>
    <property type="molecule type" value="Genomic_DNA"/>
</dbReference>
<feature type="region of interest" description="Disordered" evidence="1">
    <location>
        <begin position="256"/>
        <end position="360"/>
    </location>
</feature>
<keyword evidence="2" id="KW-1133">Transmembrane helix</keyword>
<keyword evidence="2" id="KW-0472">Membrane</keyword>
<evidence type="ECO:0000313" key="3">
    <source>
        <dbReference type="EMBL" id="MDF8263866.1"/>
    </source>
</evidence>
<keyword evidence="2" id="KW-0812">Transmembrane</keyword>
<dbReference type="Pfam" id="PF19516">
    <property type="entry name" value="DUF6049"/>
    <property type="match status" value="1"/>
</dbReference>
<feature type="transmembrane region" description="Helical" evidence="2">
    <location>
        <begin position="762"/>
        <end position="780"/>
    </location>
</feature>
<comment type="caution">
    <text evidence="3">The sequence shown here is derived from an EMBL/GenBank/DDBJ whole genome shotgun (WGS) entry which is preliminary data.</text>
</comment>